<feature type="region of interest" description="Disordered" evidence="1">
    <location>
        <begin position="107"/>
        <end position="134"/>
    </location>
</feature>
<keyword evidence="3" id="KW-1185">Reference proteome</keyword>
<organism evidence="2 3">
    <name type="scientific">Caerostris extrusa</name>
    <name type="common">Bark spider</name>
    <name type="synonym">Caerostris bankana</name>
    <dbReference type="NCBI Taxonomy" id="172846"/>
    <lineage>
        <taxon>Eukaryota</taxon>
        <taxon>Metazoa</taxon>
        <taxon>Ecdysozoa</taxon>
        <taxon>Arthropoda</taxon>
        <taxon>Chelicerata</taxon>
        <taxon>Arachnida</taxon>
        <taxon>Araneae</taxon>
        <taxon>Araneomorphae</taxon>
        <taxon>Entelegynae</taxon>
        <taxon>Araneoidea</taxon>
        <taxon>Araneidae</taxon>
        <taxon>Caerostris</taxon>
    </lineage>
</organism>
<evidence type="ECO:0000256" key="1">
    <source>
        <dbReference type="SAM" id="MobiDB-lite"/>
    </source>
</evidence>
<gene>
    <name evidence="2" type="ORF">CEXT_270111</name>
</gene>
<proteinExistence type="predicted"/>
<evidence type="ECO:0000313" key="2">
    <source>
        <dbReference type="EMBL" id="GIY02915.1"/>
    </source>
</evidence>
<protein>
    <submittedName>
        <fullName evidence="2">Uncharacterized protein</fullName>
    </submittedName>
</protein>
<dbReference type="EMBL" id="BPLR01005521">
    <property type="protein sequence ID" value="GIY02915.1"/>
    <property type="molecule type" value="Genomic_DNA"/>
</dbReference>
<sequence length="167" mass="19642">MKEQGGKNYRSSCVRATLRGLTCRFKFRNRLMRDNKDLNKIRVESGQKVARNSIQKKGKEVPATLRGSREEKNYRSACVRATLWGLTCRLTFRNRLMRDNKDLNKNRVESGVESGKKLYSEKEEERTSSHSFRSKKMFEKEIGRKCFHKRHIKKNRSLDSDLGVHPF</sequence>
<accession>A0AAV4Q4G7</accession>
<dbReference type="AlphaFoldDB" id="A0AAV4Q4G7"/>
<feature type="compositionally biased region" description="Basic and acidic residues" evidence="1">
    <location>
        <begin position="107"/>
        <end position="128"/>
    </location>
</feature>
<name>A0AAV4Q4G7_CAEEX</name>
<reference evidence="2 3" key="1">
    <citation type="submission" date="2021-06" db="EMBL/GenBank/DDBJ databases">
        <title>Caerostris extrusa draft genome.</title>
        <authorList>
            <person name="Kono N."/>
            <person name="Arakawa K."/>
        </authorList>
    </citation>
    <scope>NUCLEOTIDE SEQUENCE [LARGE SCALE GENOMIC DNA]</scope>
</reference>
<dbReference type="Proteomes" id="UP001054945">
    <property type="component" value="Unassembled WGS sequence"/>
</dbReference>
<comment type="caution">
    <text evidence="2">The sequence shown here is derived from an EMBL/GenBank/DDBJ whole genome shotgun (WGS) entry which is preliminary data.</text>
</comment>
<evidence type="ECO:0000313" key="3">
    <source>
        <dbReference type="Proteomes" id="UP001054945"/>
    </source>
</evidence>